<dbReference type="PANTHER" id="PTHR43335:SF11">
    <property type="entry name" value="ABC TRANSPORTER RELATED"/>
    <property type="match status" value="1"/>
</dbReference>
<dbReference type="CDD" id="cd03230">
    <property type="entry name" value="ABC_DR_subfamily_A"/>
    <property type="match status" value="1"/>
</dbReference>
<dbReference type="EMBL" id="JAIFZM010000024">
    <property type="protein sequence ID" value="MCG3421159.1"/>
    <property type="molecule type" value="Genomic_DNA"/>
</dbReference>
<accession>A0AAW5BGI7</accession>
<dbReference type="InterPro" id="IPR017871">
    <property type="entry name" value="ABC_transporter-like_CS"/>
</dbReference>
<dbReference type="InterPro" id="IPR003593">
    <property type="entry name" value="AAA+_ATPase"/>
</dbReference>
<dbReference type="Proteomes" id="UP001199631">
    <property type="component" value="Unassembled WGS sequence"/>
</dbReference>
<dbReference type="PANTHER" id="PTHR43335">
    <property type="entry name" value="ABC TRANSPORTER, ATP-BINDING PROTEIN"/>
    <property type="match status" value="1"/>
</dbReference>
<dbReference type="SUPFAM" id="SSF52540">
    <property type="entry name" value="P-loop containing nucleoside triphosphate hydrolases"/>
    <property type="match status" value="1"/>
</dbReference>
<protein>
    <submittedName>
        <fullName evidence="6">ABC transporter ATP-binding protein</fullName>
    </submittedName>
</protein>
<proteinExistence type="inferred from homology"/>
<dbReference type="SMART" id="SM00382">
    <property type="entry name" value="AAA"/>
    <property type="match status" value="1"/>
</dbReference>
<dbReference type="PROSITE" id="PS00211">
    <property type="entry name" value="ABC_TRANSPORTER_1"/>
    <property type="match status" value="1"/>
</dbReference>
<dbReference type="Pfam" id="PF13732">
    <property type="entry name" value="DrrA1-3_C"/>
    <property type="match status" value="1"/>
</dbReference>
<reference evidence="6 7" key="1">
    <citation type="journal article" date="2022" name="Evol. Bioinform. Online">
        <title>Draft Genome Sequence of Oceanobacillus jordanicus Strain GSFE11, a Halotolerant Plant Growth-Promoting Bacterial Endophyte Isolated From the Jordan Valley.</title>
        <authorList>
            <person name="Alhindi T."/>
            <person name="Albdaiwi R."/>
        </authorList>
    </citation>
    <scope>NUCLEOTIDE SEQUENCE [LARGE SCALE GENOMIC DNA]</scope>
    <source>
        <strain evidence="6 7">GSFE11</strain>
    </source>
</reference>
<dbReference type="AlphaFoldDB" id="A0AAW5BGI7"/>
<keyword evidence="4 6" id="KW-0067">ATP-binding</keyword>
<dbReference type="GO" id="GO:0016887">
    <property type="term" value="F:ATP hydrolysis activity"/>
    <property type="evidence" value="ECO:0007669"/>
    <property type="project" value="InterPro"/>
</dbReference>
<dbReference type="GO" id="GO:0005524">
    <property type="term" value="F:ATP binding"/>
    <property type="evidence" value="ECO:0007669"/>
    <property type="project" value="UniProtKB-KW"/>
</dbReference>
<evidence type="ECO:0000259" key="5">
    <source>
        <dbReference type="PROSITE" id="PS50893"/>
    </source>
</evidence>
<evidence type="ECO:0000313" key="6">
    <source>
        <dbReference type="EMBL" id="MCG3421159.1"/>
    </source>
</evidence>
<evidence type="ECO:0000256" key="2">
    <source>
        <dbReference type="ARBA" id="ARBA00022448"/>
    </source>
</evidence>
<evidence type="ECO:0000313" key="7">
    <source>
        <dbReference type="Proteomes" id="UP001199631"/>
    </source>
</evidence>
<gene>
    <name evidence="6" type="ORF">K3T81_18600</name>
</gene>
<feature type="domain" description="ABC transporter" evidence="5">
    <location>
        <begin position="4"/>
        <end position="230"/>
    </location>
</feature>
<dbReference type="Pfam" id="PF00005">
    <property type="entry name" value="ABC_tran"/>
    <property type="match status" value="1"/>
</dbReference>
<dbReference type="InterPro" id="IPR025302">
    <property type="entry name" value="DrrA1/2-like_C"/>
</dbReference>
<dbReference type="RefSeq" id="WP_238022127.1">
    <property type="nucleotide sequence ID" value="NZ_JAIFZM010000024.1"/>
</dbReference>
<comment type="caution">
    <text evidence="6">The sequence shown here is derived from an EMBL/GenBank/DDBJ whole genome shotgun (WGS) entry which is preliminary data.</text>
</comment>
<comment type="similarity">
    <text evidence="1">Belongs to the ABC transporter superfamily.</text>
</comment>
<evidence type="ECO:0000256" key="1">
    <source>
        <dbReference type="ARBA" id="ARBA00005417"/>
    </source>
</evidence>
<keyword evidence="3" id="KW-0547">Nucleotide-binding</keyword>
<dbReference type="Gene3D" id="3.40.50.300">
    <property type="entry name" value="P-loop containing nucleotide triphosphate hydrolases"/>
    <property type="match status" value="1"/>
</dbReference>
<name>A0AAW5BGI7_9BACI</name>
<evidence type="ECO:0000256" key="4">
    <source>
        <dbReference type="ARBA" id="ARBA00022840"/>
    </source>
</evidence>
<keyword evidence="7" id="KW-1185">Reference proteome</keyword>
<dbReference type="InterPro" id="IPR003439">
    <property type="entry name" value="ABC_transporter-like_ATP-bd"/>
</dbReference>
<dbReference type="InterPro" id="IPR027417">
    <property type="entry name" value="P-loop_NTPase"/>
</dbReference>
<keyword evidence="2" id="KW-0813">Transport</keyword>
<organism evidence="6 7">
    <name type="scientific">Oceanobacillus jordanicus</name>
    <dbReference type="NCBI Taxonomy" id="2867266"/>
    <lineage>
        <taxon>Bacteria</taxon>
        <taxon>Bacillati</taxon>
        <taxon>Bacillota</taxon>
        <taxon>Bacilli</taxon>
        <taxon>Bacillales</taxon>
        <taxon>Bacillaceae</taxon>
        <taxon>Oceanobacillus</taxon>
    </lineage>
</organism>
<sequence>MTVLSATHVTKKYGSHTAVDDVSFSLPEGKCIALIGPNGAGKTTILRMLSGLLSPTNGDVRLDNIVNHVDYRKFIGYLPQYPVFYNWMTGREFLIYSGQLSLLSKVEATKAADEMLKKVGIEEAKNKRISGYSGGMKQRLGLAQALIHQPKVLILDEPVSSLDPLGRRDVLTLMKELKESMTILFSTHILSDADAISDEMLLLHKGKLIESGTMQELREKYQTDVIELDFQGIQDLQQYEKRIRNIPFVTEVKVNQNSLAVIADDLTLLRKILLEKAGQEDWPLIGFSLNKAEMEDIFMKVVKQ</sequence>
<evidence type="ECO:0000256" key="3">
    <source>
        <dbReference type="ARBA" id="ARBA00022741"/>
    </source>
</evidence>
<dbReference type="PROSITE" id="PS50893">
    <property type="entry name" value="ABC_TRANSPORTER_2"/>
    <property type="match status" value="1"/>
</dbReference>